<dbReference type="EMBL" id="JOKD01000013">
    <property type="protein sequence ID" value="KGE78683.1"/>
    <property type="molecule type" value="Genomic_DNA"/>
</dbReference>
<evidence type="ECO:0000256" key="4">
    <source>
        <dbReference type="ARBA" id="ARBA00024207"/>
    </source>
</evidence>
<dbReference type="PANTHER" id="PTHR33397:SF5">
    <property type="entry name" value="RNASE YUTE-RELATED"/>
    <property type="match status" value="1"/>
</dbReference>
<dbReference type="Gene3D" id="1.20.120.580">
    <property type="entry name" value="bsu32300-like"/>
    <property type="match status" value="1"/>
</dbReference>
<dbReference type="InterPro" id="IPR037038">
    <property type="entry name" value="HepT-like_sf"/>
</dbReference>
<dbReference type="PANTHER" id="PTHR33397">
    <property type="entry name" value="UPF0331 PROTEIN YUTE"/>
    <property type="match status" value="1"/>
</dbReference>
<dbReference type="Proteomes" id="UP000029721">
    <property type="component" value="Unassembled WGS sequence"/>
</dbReference>
<dbReference type="InterPro" id="IPR052379">
    <property type="entry name" value="Type_VII_TA_RNase"/>
</dbReference>
<comment type="similarity">
    <text evidence="4">Belongs to the HepT RNase toxin family.</text>
</comment>
<gene>
    <name evidence="5" type="ORF">FP66_01715</name>
</gene>
<evidence type="ECO:0000313" key="5">
    <source>
        <dbReference type="EMBL" id="KGE78683.1"/>
    </source>
</evidence>
<comment type="caution">
    <text evidence="5">The sequence shown here is derived from an EMBL/GenBank/DDBJ whole genome shotgun (WGS) entry which is preliminary data.</text>
</comment>
<evidence type="ECO:0000256" key="1">
    <source>
        <dbReference type="ARBA" id="ARBA00022649"/>
    </source>
</evidence>
<keyword evidence="6" id="KW-1185">Reference proteome</keyword>
<dbReference type="SUPFAM" id="SSF81593">
    <property type="entry name" value="Nucleotidyltransferase substrate binding subunit/domain"/>
    <property type="match status" value="1"/>
</dbReference>
<keyword evidence="1" id="KW-1277">Toxin-antitoxin system</keyword>
<protein>
    <recommendedName>
        <fullName evidence="7">DUF86 domain-containing protein</fullName>
    </recommendedName>
</protein>
<dbReference type="Pfam" id="PF01934">
    <property type="entry name" value="HepT-like"/>
    <property type="match status" value="1"/>
</dbReference>
<dbReference type="RefSeq" id="WP_035594166.1">
    <property type="nucleotide sequence ID" value="NZ_JOKD01000013.1"/>
</dbReference>
<accession>A0ABR4WVR0</accession>
<evidence type="ECO:0000256" key="2">
    <source>
        <dbReference type="ARBA" id="ARBA00022722"/>
    </source>
</evidence>
<proteinExistence type="inferred from homology"/>
<organism evidence="5 6">
    <name type="scientific">Halomonas salina</name>
    <dbReference type="NCBI Taxonomy" id="42565"/>
    <lineage>
        <taxon>Bacteria</taxon>
        <taxon>Pseudomonadati</taxon>
        <taxon>Pseudomonadota</taxon>
        <taxon>Gammaproteobacteria</taxon>
        <taxon>Oceanospirillales</taxon>
        <taxon>Halomonadaceae</taxon>
        <taxon>Halomonas</taxon>
    </lineage>
</organism>
<keyword evidence="3" id="KW-0378">Hydrolase</keyword>
<keyword evidence="2" id="KW-0540">Nuclease</keyword>
<evidence type="ECO:0008006" key="7">
    <source>
        <dbReference type="Google" id="ProtNLM"/>
    </source>
</evidence>
<dbReference type="InterPro" id="IPR008201">
    <property type="entry name" value="HepT-like"/>
</dbReference>
<evidence type="ECO:0000256" key="3">
    <source>
        <dbReference type="ARBA" id="ARBA00022801"/>
    </source>
</evidence>
<sequence length="142" mass="16165">MPDTRPSPAYLHAQRQHLADSEQDIQALETILAERSWSRLERHAAERTLQLLIESCIGLAKQWNRRETGQTSAEALTAFQRLADAGLIEAATPWRRIIGLRNVLVHDYLEVDERIVRDVIEARHYHALLDFADTALTALSTD</sequence>
<reference evidence="5 6" key="1">
    <citation type="submission" date="2014-06" db="EMBL/GenBank/DDBJ databases">
        <title>Draft genome sequence of an extremely salt tolerant bacteria Halomonas salina/CIFRI 1.</title>
        <authorList>
            <person name="Behera B.D."/>
            <person name="Meena D.K."/>
            <person name="Das P."/>
            <person name="Maharana J."/>
            <person name="Paria P."/>
            <person name="Sharma A.P."/>
            <person name="Shamsudheen K.V."/>
            <person name="Rijit J."/>
            <person name="Dixit V."/>
            <person name="Verma A."/>
            <person name="Scaria V."/>
            <person name="Sivasubbu S."/>
        </authorList>
    </citation>
    <scope>NUCLEOTIDE SEQUENCE [LARGE SCALE GENOMIC DNA]</scope>
    <source>
        <strain evidence="5 6">CIFRI 1</strain>
    </source>
</reference>
<evidence type="ECO:0000313" key="6">
    <source>
        <dbReference type="Proteomes" id="UP000029721"/>
    </source>
</evidence>
<dbReference type="NCBIfam" id="NF047751">
    <property type="entry name" value="HepT_toxin"/>
    <property type="match status" value="1"/>
</dbReference>
<name>A0ABR4WVR0_9GAMM</name>